<evidence type="ECO:0000256" key="3">
    <source>
        <dbReference type="ARBA" id="ARBA00022530"/>
    </source>
</evidence>
<dbReference type="GO" id="GO:0005201">
    <property type="term" value="F:extracellular matrix structural constituent"/>
    <property type="evidence" value="ECO:0007669"/>
    <property type="project" value="InterPro"/>
</dbReference>
<dbReference type="Proteomes" id="UP000261500">
    <property type="component" value="Unplaced"/>
</dbReference>
<evidence type="ECO:0000256" key="1">
    <source>
        <dbReference type="ARBA" id="ARBA00004498"/>
    </source>
</evidence>
<dbReference type="Gene3D" id="2.60.120.200">
    <property type="match status" value="1"/>
</dbReference>
<evidence type="ECO:0000256" key="4">
    <source>
        <dbReference type="ARBA" id="ARBA00022729"/>
    </source>
</evidence>
<name>A0A3B3VAH2_9TELE</name>
<feature type="compositionally biased region" description="Basic and acidic residues" evidence="8">
    <location>
        <begin position="622"/>
        <end position="634"/>
    </location>
</feature>
<feature type="compositionally biased region" description="Basic and acidic residues" evidence="8">
    <location>
        <begin position="544"/>
        <end position="555"/>
    </location>
</feature>
<dbReference type="InterPro" id="IPR008160">
    <property type="entry name" value="Collagen"/>
</dbReference>
<dbReference type="GeneTree" id="ENSGT00940000162727"/>
<protein>
    <submittedName>
        <fullName evidence="10">Collagen, type XXVII, alpha 1b</fullName>
    </submittedName>
</protein>
<dbReference type="PANTHER" id="PTHR24637">
    <property type="entry name" value="COLLAGEN"/>
    <property type="match status" value="1"/>
</dbReference>
<keyword evidence="5" id="KW-0677">Repeat</keyword>
<dbReference type="SMART" id="SM00038">
    <property type="entry name" value="COLFI"/>
    <property type="match status" value="1"/>
</dbReference>
<feature type="compositionally biased region" description="Gly residues" evidence="8">
    <location>
        <begin position="734"/>
        <end position="743"/>
    </location>
</feature>
<feature type="region of interest" description="Disordered" evidence="8">
    <location>
        <begin position="688"/>
        <end position="765"/>
    </location>
</feature>
<reference evidence="10" key="2">
    <citation type="submission" date="2025-09" db="UniProtKB">
        <authorList>
            <consortium name="Ensembl"/>
        </authorList>
    </citation>
    <scope>IDENTIFICATION</scope>
</reference>
<dbReference type="InterPro" id="IPR000885">
    <property type="entry name" value="Fib_collagen_C"/>
</dbReference>
<evidence type="ECO:0000313" key="10">
    <source>
        <dbReference type="Ensembl" id="ENSPLAP00000021946.1"/>
    </source>
</evidence>
<sequence>WTVLVSICSVRFAQAQDVDVLHQLGLFGRRPGSGFILTPRARLQVPLRTIIPASYDTSRLSLILSLSAHRFNSAFLFSVLSKRKKVQLGVQFTPGNVFVHVGHRNSVSFDYDVYDGRWHNFAVAVRDRQVFLYTSCGEKSLHGNLSSKKDQSLDAEGSFLLGKMSHNSVPFEGAICQFDIYPSAVAAHNYCDHIKKHCREADTYRPVFPPMLPLLSDPDITLTHATSPSLTERSLATEYAVVSISPPANVGLENPPKFSSPTVAASLRIINPADQKHFVKNTNQRDSESSGASGKSLLVPVSIRPSANLRTTALSTQEYVPHERELTTVAPKKPEPEVTSDFKPTTLPAVTPVATDGFQTFDLEPTQFSLLAGPPGLKGEPGPPVMCKHCNATHFPFWLANHFVCMCSQGFPGDFGERGPPGPDGNPGKPGEKGPDGIPGPLGSEGFPGDIGPPGQNGLEGPKGKEGTRGLPGPTGAPGLQVRLLVLILQTSVTFVFSQGEKGDGGPDGAGGDRGEIGLKGKEGRPGPPGLVGVRGQEGTPGKIGERGKPGEKGSKGQQGHLGESGPIGEHGEPGFIGQKGARGTTGPVGVPGRMGQQGDPGIAGYEGYVGPPGPLGPPGSKGEKGEQGDDGKVEGLPGPQGDRGSPGDRGERGEPGDPGRMVSWHKTTIISPKSIITKMSIHFLGPSGPRGVLGREGQEGPPGMDGLPGKDGSNGVKGDQGEDGEVGLPGKPGMPGGKGVTGLSGSQGSFGSKGERGLPGQVGPAGKRGFVGVMGLPGKPGDLGAKGQTGDSGEQGYPGVLGMFGPKGPPGDIGLAGIQGPKGPRGLMGAVGALGPVGIIGPSGHPGPQGDKGSRGETVRGAVLMNPCLSNYQSMDLPMLDQGTEILKTLHHLSTLIHSLKNPLGTRRNPARTCLDLYNCEQRMYDGAYWIDPNLGCSADSIEVMCNFTGGGQTCLKPITVSKLEIGVGRIQMNFIHLLSTEAVQHIIIHCLNASVWAEGPTQQPSPRSVSFKAWTGEEIQAGDLLEPQIPRDDCCIRDGRWHQTHFIFQSQDPTLLPIIDVHNLPTTEPGARFHLEVGPVCFL</sequence>
<accession>A0A3B3VAH2</accession>
<keyword evidence="4" id="KW-0732">Signal</keyword>
<reference evidence="10" key="1">
    <citation type="submission" date="2025-08" db="UniProtKB">
        <authorList>
            <consortium name="Ensembl"/>
        </authorList>
    </citation>
    <scope>IDENTIFICATION</scope>
</reference>
<dbReference type="InterPro" id="IPR048287">
    <property type="entry name" value="TSPN-like_N"/>
</dbReference>
<dbReference type="AlphaFoldDB" id="A0A3B3VAH2"/>
<dbReference type="GO" id="GO:0005581">
    <property type="term" value="C:collagen trimer"/>
    <property type="evidence" value="ECO:0007669"/>
    <property type="project" value="UniProtKB-KW"/>
</dbReference>
<evidence type="ECO:0000259" key="9">
    <source>
        <dbReference type="PROSITE" id="PS51461"/>
    </source>
</evidence>
<comment type="subcellular location">
    <subcellularLocation>
        <location evidence="1">Secreted</location>
        <location evidence="1">Extracellular space</location>
        <location evidence="1">Extracellular matrix</location>
    </subcellularLocation>
</comment>
<evidence type="ECO:0000256" key="7">
    <source>
        <dbReference type="ARBA" id="ARBA00023180"/>
    </source>
</evidence>
<keyword evidence="6" id="KW-0176">Collagen</keyword>
<evidence type="ECO:0000256" key="5">
    <source>
        <dbReference type="ARBA" id="ARBA00022737"/>
    </source>
</evidence>
<feature type="compositionally biased region" description="Basic and acidic residues" evidence="8">
    <location>
        <begin position="646"/>
        <end position="658"/>
    </location>
</feature>
<feature type="domain" description="Fibrillar collagen NC1" evidence="9">
    <location>
        <begin position="885"/>
        <end position="1085"/>
    </location>
</feature>
<feature type="compositionally biased region" description="Basic and acidic residues" evidence="8">
    <location>
        <begin position="501"/>
        <end position="525"/>
    </location>
</feature>
<dbReference type="Ensembl" id="ENSPLAT00000009742.1">
    <property type="protein sequence ID" value="ENSPLAP00000021946.1"/>
    <property type="gene ID" value="ENSPLAG00000006123.1"/>
</dbReference>
<organism evidence="10 11">
    <name type="scientific">Poecilia latipinna</name>
    <name type="common">sailfin molly</name>
    <dbReference type="NCBI Taxonomy" id="48699"/>
    <lineage>
        <taxon>Eukaryota</taxon>
        <taxon>Metazoa</taxon>
        <taxon>Chordata</taxon>
        <taxon>Craniata</taxon>
        <taxon>Vertebrata</taxon>
        <taxon>Euteleostomi</taxon>
        <taxon>Actinopterygii</taxon>
        <taxon>Neopterygii</taxon>
        <taxon>Teleostei</taxon>
        <taxon>Neoteleostei</taxon>
        <taxon>Acanthomorphata</taxon>
        <taxon>Ovalentaria</taxon>
        <taxon>Atherinomorphae</taxon>
        <taxon>Cyprinodontiformes</taxon>
        <taxon>Poeciliidae</taxon>
        <taxon>Poeciliinae</taxon>
        <taxon>Poecilia</taxon>
    </lineage>
</organism>
<dbReference type="PROSITE" id="PS51461">
    <property type="entry name" value="NC1_FIB"/>
    <property type="match status" value="1"/>
</dbReference>
<dbReference type="Gene3D" id="2.60.120.1000">
    <property type="match status" value="2"/>
</dbReference>
<dbReference type="SUPFAM" id="SSF49899">
    <property type="entry name" value="Concanavalin A-like lectins/glucanases"/>
    <property type="match status" value="1"/>
</dbReference>
<dbReference type="InterPro" id="IPR013320">
    <property type="entry name" value="ConA-like_dom_sf"/>
</dbReference>
<dbReference type="FunFam" id="2.60.120.200:FF:000085">
    <property type="entry name" value="collagen alpha-1(XXVII) chain isoform X1"/>
    <property type="match status" value="1"/>
</dbReference>
<dbReference type="PANTHER" id="PTHR24637:SF428">
    <property type="entry name" value="SCAVENGER RECEPTOR CLASS A MEMBER 3"/>
    <property type="match status" value="1"/>
</dbReference>
<dbReference type="SMART" id="SM00210">
    <property type="entry name" value="TSPN"/>
    <property type="match status" value="1"/>
</dbReference>
<evidence type="ECO:0000256" key="2">
    <source>
        <dbReference type="ARBA" id="ARBA00022525"/>
    </source>
</evidence>
<keyword evidence="3" id="KW-0272">Extracellular matrix</keyword>
<keyword evidence="2" id="KW-0964">Secreted</keyword>
<dbReference type="STRING" id="48699.ENSPLAP00000021946"/>
<dbReference type="Pfam" id="PF01410">
    <property type="entry name" value="COLFI"/>
    <property type="match status" value="2"/>
</dbReference>
<feature type="region of interest" description="Disordered" evidence="8">
    <location>
        <begin position="498"/>
        <end position="666"/>
    </location>
</feature>
<keyword evidence="7" id="KW-0325">Glycoprotein</keyword>
<evidence type="ECO:0000256" key="8">
    <source>
        <dbReference type="SAM" id="MobiDB-lite"/>
    </source>
</evidence>
<evidence type="ECO:0000313" key="11">
    <source>
        <dbReference type="Proteomes" id="UP000261500"/>
    </source>
</evidence>
<feature type="region of interest" description="Disordered" evidence="8">
    <location>
        <begin position="416"/>
        <end position="476"/>
    </location>
</feature>
<proteinExistence type="predicted"/>
<evidence type="ECO:0000256" key="6">
    <source>
        <dbReference type="ARBA" id="ARBA00023119"/>
    </source>
</evidence>
<dbReference type="Pfam" id="PF01391">
    <property type="entry name" value="Collagen"/>
    <property type="match status" value="4"/>
</dbReference>
<keyword evidence="11" id="KW-1185">Reference proteome</keyword>